<evidence type="ECO:0000313" key="2">
    <source>
        <dbReference type="Proteomes" id="UP000092444"/>
    </source>
</evidence>
<dbReference type="PhylomeDB" id="A0A1B0GAP4"/>
<evidence type="ECO:0000313" key="1">
    <source>
        <dbReference type="EnsemblMetazoa" id="GMOY010379-PA"/>
    </source>
</evidence>
<protein>
    <submittedName>
        <fullName evidence="1">Uncharacterized protein</fullName>
    </submittedName>
</protein>
<dbReference type="STRING" id="37546.A0A1B0GAP4"/>
<proteinExistence type="predicted"/>
<organism evidence="1 2">
    <name type="scientific">Glossina morsitans morsitans</name>
    <name type="common">Savannah tsetse fly</name>
    <dbReference type="NCBI Taxonomy" id="37546"/>
    <lineage>
        <taxon>Eukaryota</taxon>
        <taxon>Metazoa</taxon>
        <taxon>Ecdysozoa</taxon>
        <taxon>Arthropoda</taxon>
        <taxon>Hexapoda</taxon>
        <taxon>Insecta</taxon>
        <taxon>Pterygota</taxon>
        <taxon>Neoptera</taxon>
        <taxon>Endopterygota</taxon>
        <taxon>Diptera</taxon>
        <taxon>Brachycera</taxon>
        <taxon>Muscomorpha</taxon>
        <taxon>Hippoboscoidea</taxon>
        <taxon>Glossinidae</taxon>
        <taxon>Glossina</taxon>
    </lineage>
</organism>
<dbReference type="EMBL" id="CCAG010022201">
    <property type="status" value="NOT_ANNOTATED_CDS"/>
    <property type="molecule type" value="Genomic_DNA"/>
</dbReference>
<sequence>MLYLLQRGKVHSRVINVPEGLSDVLMHITREVLCCQSHANCFCQFIVDLLHSKVAKNKTEQSTSLLRSNSDISKRKSKQISLVMEKCFGHFLNKRLCNVGRGHEFLKAYESNVLDELINKCRISHTELRISHPAVSASEKFFETYRKEKSSYSVFDEHSEMENIENVKHKDEHISINNIFDKKS</sequence>
<keyword evidence="2" id="KW-1185">Reference proteome</keyword>
<reference evidence="1" key="1">
    <citation type="submission" date="2020-05" db="UniProtKB">
        <authorList>
            <consortium name="EnsemblMetazoa"/>
        </authorList>
    </citation>
    <scope>IDENTIFICATION</scope>
    <source>
        <strain evidence="1">Yale</strain>
    </source>
</reference>
<name>A0A1B0GAP4_GLOMM</name>
<dbReference type="VEuPathDB" id="VectorBase:GMOY010379"/>
<accession>A0A1B0GAP4</accession>
<dbReference type="EnsemblMetazoa" id="GMOY010379-RA">
    <property type="protein sequence ID" value="GMOY010379-PA"/>
    <property type="gene ID" value="GMOY010379"/>
</dbReference>
<dbReference type="Proteomes" id="UP000092444">
    <property type="component" value="Unassembled WGS sequence"/>
</dbReference>
<dbReference type="AlphaFoldDB" id="A0A1B0GAP4"/>